<dbReference type="InterPro" id="IPR043519">
    <property type="entry name" value="NT_sf"/>
</dbReference>
<comment type="subcellular location">
    <subcellularLocation>
        <location evidence="2">Cytoplasm</location>
    </subcellularLocation>
</comment>
<dbReference type="HAMAP" id="MF_01477">
    <property type="entry name" value="Iojap_RsfS"/>
    <property type="match status" value="1"/>
</dbReference>
<dbReference type="Gene3D" id="3.30.460.10">
    <property type="entry name" value="Beta Polymerase, domain 2"/>
    <property type="match status" value="1"/>
</dbReference>
<dbReference type="PANTHER" id="PTHR21043">
    <property type="entry name" value="IOJAP SUPERFAMILY ORTHOLOG"/>
    <property type="match status" value="1"/>
</dbReference>
<dbReference type="EMBL" id="VCDN01000050">
    <property type="protein sequence ID" value="MDX7988335.1"/>
    <property type="molecule type" value="Genomic_DNA"/>
</dbReference>
<keyword evidence="2" id="KW-0963">Cytoplasm</keyword>
<evidence type="ECO:0000256" key="1">
    <source>
        <dbReference type="ARBA" id="ARBA00010574"/>
    </source>
</evidence>
<accession>A0ABU4SC41</accession>
<organism evidence="3 4">
    <name type="scientific">Xenorhabdus santafensis</name>
    <dbReference type="NCBI Taxonomy" id="2582833"/>
    <lineage>
        <taxon>Bacteria</taxon>
        <taxon>Pseudomonadati</taxon>
        <taxon>Pseudomonadota</taxon>
        <taxon>Gammaproteobacteria</taxon>
        <taxon>Enterobacterales</taxon>
        <taxon>Morganellaceae</taxon>
        <taxon>Xenorhabdus</taxon>
    </lineage>
</organism>
<protein>
    <recommendedName>
        <fullName evidence="2">Ribosomal silencing factor RsfS</fullName>
    </recommendedName>
</protein>
<dbReference type="Proteomes" id="UP001271890">
    <property type="component" value="Unassembled WGS sequence"/>
</dbReference>
<dbReference type="SUPFAM" id="SSF81301">
    <property type="entry name" value="Nucleotidyltransferase"/>
    <property type="match status" value="1"/>
</dbReference>
<comment type="subunit">
    <text evidence="2">Interacts with ribosomal protein uL14 (rplN).</text>
</comment>
<evidence type="ECO:0000313" key="4">
    <source>
        <dbReference type="Proteomes" id="UP001271890"/>
    </source>
</evidence>
<comment type="similarity">
    <text evidence="1 2">Belongs to the Iojap/RsfS family.</text>
</comment>
<name>A0ABU4SC41_9GAMM</name>
<reference evidence="4" key="1">
    <citation type="journal article" date="2024" name="Toxins">
        <title>Genome Sequence Analysis of Native Xenorhabdus Strains Isolated from Entomopathogenic Nematodes in Argentina.</title>
        <authorList>
            <person name="Palma L."/>
            <person name="Frizzo L."/>
            <person name="Kaiser S."/>
            <person name="Berry C."/>
            <person name="Caballero P."/>
            <person name="Bode H.B."/>
            <person name="Del Valle E.E."/>
        </authorList>
    </citation>
    <scope>NUCLEOTIDE SEQUENCE [LARGE SCALE GENOMIC DNA]</scope>
    <source>
        <strain evidence="4">12</strain>
    </source>
</reference>
<comment type="caution">
    <text evidence="3">The sequence shown here is derived from an EMBL/GenBank/DDBJ whole genome shotgun (WGS) entry which is preliminary data.</text>
</comment>
<dbReference type="InterPro" id="IPR004394">
    <property type="entry name" value="Iojap/RsfS/C7orf30"/>
</dbReference>
<keyword evidence="2" id="KW-0678">Repressor</keyword>
<dbReference type="RefSeq" id="WP_319930740.1">
    <property type="nucleotide sequence ID" value="NZ_VCDN01000050.1"/>
</dbReference>
<evidence type="ECO:0000313" key="3">
    <source>
        <dbReference type="EMBL" id="MDX7988335.1"/>
    </source>
</evidence>
<proteinExistence type="inferred from homology"/>
<sequence>MILLQGTELQQFVIDKLEDSKAQDIVSIDVRGKSSITDCMIICTGTSNRHLMSVADNLVDDCRQAGIMPLGVEGQGISDWIVVDLGEIMVHVMQEDSRRMYELEKLWS</sequence>
<evidence type="ECO:0000256" key="2">
    <source>
        <dbReference type="HAMAP-Rule" id="MF_01477"/>
    </source>
</evidence>
<dbReference type="PANTHER" id="PTHR21043:SF0">
    <property type="entry name" value="MITOCHONDRIAL ASSEMBLY OF RIBOSOMAL LARGE SUBUNIT PROTEIN 1"/>
    <property type="match status" value="1"/>
</dbReference>
<dbReference type="NCBIfam" id="TIGR00090">
    <property type="entry name" value="rsfS_iojap_ybeB"/>
    <property type="match status" value="1"/>
</dbReference>
<gene>
    <name evidence="2 3" type="primary">rsfS</name>
    <name evidence="3" type="synonym">rsfA</name>
    <name evidence="3" type="ORF">FE392_13515</name>
</gene>
<dbReference type="Pfam" id="PF02410">
    <property type="entry name" value="RsfS"/>
    <property type="match status" value="1"/>
</dbReference>
<comment type="function">
    <text evidence="2">Functions as a ribosomal silencing factor. Interacts with ribosomal protein uL14 (rplN), blocking formation of intersubunit bridge B8. Prevents association of the 30S and 50S ribosomal subunits and the formation of functional ribosomes, thus repressing translation.</text>
</comment>
<keyword evidence="4" id="KW-1185">Reference proteome</keyword>
<keyword evidence="2" id="KW-0810">Translation regulation</keyword>